<keyword evidence="1" id="KW-0472">Membrane</keyword>
<name>A0AA86T3N0_9BACT</name>
<accession>A0AA86T3N0</accession>
<reference evidence="2" key="1">
    <citation type="submission" date="2022-10" db="EMBL/GenBank/DDBJ databases">
        <authorList>
            <person name="Koch H."/>
        </authorList>
    </citation>
    <scope>NUCLEOTIDE SEQUENCE</scope>
    <source>
        <strain evidence="2">DNF</strain>
    </source>
</reference>
<feature type="transmembrane region" description="Helical" evidence="1">
    <location>
        <begin position="140"/>
        <end position="164"/>
    </location>
</feature>
<dbReference type="KEGG" id="nti:DNFV4_01503"/>
<gene>
    <name evidence="2" type="ORF">DNFV4_01503</name>
</gene>
<evidence type="ECO:0008006" key="4">
    <source>
        <dbReference type="Google" id="ProtNLM"/>
    </source>
</evidence>
<dbReference type="PROSITE" id="PS51257">
    <property type="entry name" value="PROKAR_LIPOPROTEIN"/>
    <property type="match status" value="1"/>
</dbReference>
<dbReference type="Proteomes" id="UP001179121">
    <property type="component" value="Chromosome"/>
</dbReference>
<evidence type="ECO:0000256" key="1">
    <source>
        <dbReference type="SAM" id="Phobius"/>
    </source>
</evidence>
<proteinExistence type="predicted"/>
<dbReference type="AlphaFoldDB" id="A0AA86T3N0"/>
<evidence type="ECO:0000313" key="2">
    <source>
        <dbReference type="EMBL" id="CAI4031072.1"/>
    </source>
</evidence>
<evidence type="ECO:0000313" key="3">
    <source>
        <dbReference type="Proteomes" id="UP001179121"/>
    </source>
</evidence>
<keyword evidence="3" id="KW-1185">Reference proteome</keyword>
<dbReference type="EMBL" id="OX365700">
    <property type="protein sequence ID" value="CAI4031072.1"/>
    <property type="molecule type" value="Genomic_DNA"/>
</dbReference>
<dbReference type="RefSeq" id="WP_289268032.1">
    <property type="nucleotide sequence ID" value="NZ_OX365700.1"/>
</dbReference>
<keyword evidence="1" id="KW-1133">Transmembrane helix</keyword>
<keyword evidence="1" id="KW-0812">Transmembrane</keyword>
<organism evidence="2 3">
    <name type="scientific">Nitrospira tepida</name>
    <dbReference type="NCBI Taxonomy" id="2973512"/>
    <lineage>
        <taxon>Bacteria</taxon>
        <taxon>Pseudomonadati</taxon>
        <taxon>Nitrospirota</taxon>
        <taxon>Nitrospiria</taxon>
        <taxon>Nitrospirales</taxon>
        <taxon>Nitrospiraceae</taxon>
        <taxon>Nitrospira</taxon>
    </lineage>
</organism>
<sequence length="167" mass="18315">MNLAARVVMAFLTLLTGCSTDLPPRAYFYEDQGARYYETKSGKILRIEQDGTVLDVTCAEPELARGLPREDVVRVLCPTGKVTNLGKAKKVGGDWDLRAYDIEPESGTCTPLFAPLSDSWTSEKRHSCANRFWEVPAAVIVYPTIAVLAVGIITAPVWVPLLILSSK</sequence>
<protein>
    <recommendedName>
        <fullName evidence="4">Lipoprotein</fullName>
    </recommendedName>
</protein>